<comment type="subcellular location">
    <subcellularLocation>
        <location evidence="1">Cell membrane</location>
        <topology evidence="1">Multi-pass membrane protein</topology>
    </subcellularLocation>
</comment>
<dbReference type="Pfam" id="PF00892">
    <property type="entry name" value="EamA"/>
    <property type="match status" value="2"/>
</dbReference>
<feature type="transmembrane region" description="Helical" evidence="11">
    <location>
        <begin position="219"/>
        <end position="237"/>
    </location>
</feature>
<feature type="transmembrane region" description="Helical" evidence="11">
    <location>
        <begin position="181"/>
        <end position="199"/>
    </location>
</feature>
<dbReference type="RefSeq" id="WP_068346080.1">
    <property type="nucleotide sequence ID" value="NZ_JFHK01000004.1"/>
</dbReference>
<dbReference type="GO" id="GO:0022857">
    <property type="term" value="F:transmembrane transporter activity"/>
    <property type="evidence" value="ECO:0007669"/>
    <property type="project" value="InterPro"/>
</dbReference>
<dbReference type="PATRIC" id="fig|1453497.3.peg.1322"/>
<dbReference type="InterPro" id="IPR000390">
    <property type="entry name" value="Small_drug/metabolite_transptr"/>
</dbReference>
<feature type="transmembrane region" description="Helical" evidence="11">
    <location>
        <begin position="243"/>
        <end position="264"/>
    </location>
</feature>
<keyword evidence="7" id="KW-0448">Lipopolysaccharide biosynthesis</keyword>
<feature type="transmembrane region" description="Helical" evidence="11">
    <location>
        <begin position="91"/>
        <end position="113"/>
    </location>
</feature>
<dbReference type="Gene3D" id="1.10.3730.20">
    <property type="match status" value="2"/>
</dbReference>
<dbReference type="InterPro" id="IPR037185">
    <property type="entry name" value="EmrE-like"/>
</dbReference>
<evidence type="ECO:0000259" key="12">
    <source>
        <dbReference type="Pfam" id="PF00892"/>
    </source>
</evidence>
<keyword evidence="3" id="KW-0444">Lipid biosynthesis</keyword>
<evidence type="ECO:0000256" key="1">
    <source>
        <dbReference type="ARBA" id="ARBA00004651"/>
    </source>
</evidence>
<evidence type="ECO:0000256" key="2">
    <source>
        <dbReference type="ARBA" id="ARBA00022475"/>
    </source>
</evidence>
<keyword evidence="9" id="KW-0443">Lipid metabolism</keyword>
<gene>
    <name evidence="13" type="ORF">AT15_06625</name>
</gene>
<dbReference type="SUPFAM" id="SSF103481">
    <property type="entry name" value="Multidrug resistance efflux transporter EmrE"/>
    <property type="match status" value="2"/>
</dbReference>
<organism evidence="13 14">
    <name type="scientific">Kosmotoga arenicorallina S304</name>
    <dbReference type="NCBI Taxonomy" id="1453497"/>
    <lineage>
        <taxon>Bacteria</taxon>
        <taxon>Thermotogati</taxon>
        <taxon>Thermotogota</taxon>
        <taxon>Thermotogae</taxon>
        <taxon>Kosmotogales</taxon>
        <taxon>Kosmotogaceae</taxon>
        <taxon>Kosmotoga</taxon>
    </lineage>
</organism>
<comment type="caution">
    <text evidence="13">The sequence shown here is derived from an EMBL/GenBank/DDBJ whole genome shotgun (WGS) entry which is preliminary data.</text>
</comment>
<evidence type="ECO:0000313" key="14">
    <source>
        <dbReference type="Proteomes" id="UP000077339"/>
    </source>
</evidence>
<protein>
    <submittedName>
        <fullName evidence="13">Membrane protein</fullName>
    </submittedName>
</protein>
<dbReference type="Proteomes" id="UP000077339">
    <property type="component" value="Unassembled WGS sequence"/>
</dbReference>
<evidence type="ECO:0000256" key="11">
    <source>
        <dbReference type="SAM" id="Phobius"/>
    </source>
</evidence>
<keyword evidence="2" id="KW-1003">Cell membrane</keyword>
<evidence type="ECO:0000256" key="10">
    <source>
        <dbReference type="ARBA" id="ARBA00023136"/>
    </source>
</evidence>
<dbReference type="PANTHER" id="PTHR30561">
    <property type="entry name" value="SMR FAMILY PROTON-DEPENDENT DRUG EFFLUX TRANSPORTER SUGE"/>
    <property type="match status" value="1"/>
</dbReference>
<dbReference type="GO" id="GO:0005886">
    <property type="term" value="C:plasma membrane"/>
    <property type="evidence" value="ECO:0007669"/>
    <property type="project" value="UniProtKB-SubCell"/>
</dbReference>
<dbReference type="AlphaFoldDB" id="A0A176K1U7"/>
<evidence type="ECO:0000256" key="8">
    <source>
        <dbReference type="ARBA" id="ARBA00022989"/>
    </source>
</evidence>
<keyword evidence="8 11" id="KW-1133">Transmembrane helix</keyword>
<evidence type="ECO:0000256" key="7">
    <source>
        <dbReference type="ARBA" id="ARBA00022985"/>
    </source>
</evidence>
<evidence type="ECO:0000256" key="6">
    <source>
        <dbReference type="ARBA" id="ARBA00022692"/>
    </source>
</evidence>
<keyword evidence="10 11" id="KW-0472">Membrane</keyword>
<dbReference type="STRING" id="1453497.AT15_06625"/>
<evidence type="ECO:0000313" key="13">
    <source>
        <dbReference type="EMBL" id="OAA31166.1"/>
    </source>
</evidence>
<evidence type="ECO:0000256" key="4">
    <source>
        <dbReference type="ARBA" id="ARBA00022519"/>
    </source>
</evidence>
<sequence>MGLPLFALINRILLLALEKIVLKFMGDETGNFYKNLVASFLFFFIGAFVLLPFAITGEVNNWHFLLPCIISALLYSFSSFAYVSSIATGEVSLVTPISSLNAVVILFFAAIFLGEKITLVKSLGIFLMVYGIFILKGAATPIKSLKAILKDRPSQLMFVSVVLQSTGRVIDKSFSGEYDPIIYATLLYFIVSLNFFILLRLKRKDRLILFSFKKKPIPMLIGGAINGSAYLLLLIAIKSIELSIVEPLVNLSIIIAMILASMIFKEKLLEKLPGGLLVILGGWLLAGNV</sequence>
<evidence type="ECO:0000256" key="9">
    <source>
        <dbReference type="ARBA" id="ARBA00023098"/>
    </source>
</evidence>
<reference evidence="13 14" key="1">
    <citation type="submission" date="2014-02" db="EMBL/GenBank/DDBJ databases">
        <title>Kosmotoga genome sequencing.</title>
        <authorList>
            <person name="Pollo S.M."/>
            <person name="Charchuk R."/>
            <person name="Nesbo C.L."/>
        </authorList>
    </citation>
    <scope>NUCLEOTIDE SEQUENCE [LARGE SCALE GENOMIC DNA]</scope>
    <source>
        <strain evidence="13 14">S304</strain>
    </source>
</reference>
<dbReference type="InterPro" id="IPR000620">
    <property type="entry name" value="EamA_dom"/>
</dbReference>
<proteinExistence type="predicted"/>
<dbReference type="EMBL" id="JFHK01000004">
    <property type="protein sequence ID" value="OAA31166.1"/>
    <property type="molecule type" value="Genomic_DNA"/>
</dbReference>
<feature type="transmembrane region" description="Helical" evidence="11">
    <location>
        <begin position="36"/>
        <end position="56"/>
    </location>
</feature>
<keyword evidence="6 11" id="KW-0812">Transmembrane</keyword>
<evidence type="ECO:0000256" key="3">
    <source>
        <dbReference type="ARBA" id="ARBA00022516"/>
    </source>
</evidence>
<feature type="domain" description="EamA" evidence="12">
    <location>
        <begin position="35"/>
        <end position="135"/>
    </location>
</feature>
<dbReference type="GO" id="GO:0009103">
    <property type="term" value="P:lipopolysaccharide biosynthetic process"/>
    <property type="evidence" value="ECO:0007669"/>
    <property type="project" value="UniProtKB-KW"/>
</dbReference>
<dbReference type="PANTHER" id="PTHR30561:SF9">
    <property type="entry name" value="4-AMINO-4-DEOXY-L-ARABINOSE-PHOSPHOUNDECAPRENOL FLIPPASE SUBUNIT ARNF-RELATED"/>
    <property type="match status" value="1"/>
</dbReference>
<evidence type="ECO:0000256" key="5">
    <source>
        <dbReference type="ARBA" id="ARBA00022556"/>
    </source>
</evidence>
<dbReference type="OrthoDB" id="9806718at2"/>
<feature type="transmembrane region" description="Helical" evidence="11">
    <location>
        <begin position="119"/>
        <end position="135"/>
    </location>
</feature>
<accession>A0A176K1U7</accession>
<feature type="transmembrane region" description="Helical" evidence="11">
    <location>
        <begin position="62"/>
        <end position="84"/>
    </location>
</feature>
<name>A0A176K1U7_9BACT</name>
<keyword evidence="4" id="KW-0997">Cell inner membrane</keyword>
<keyword evidence="14" id="KW-1185">Reference proteome</keyword>
<feature type="domain" description="EamA" evidence="12">
    <location>
        <begin position="156"/>
        <end position="285"/>
    </location>
</feature>
<keyword evidence="5" id="KW-0441">Lipid A biosynthesis</keyword>